<keyword evidence="3 6" id="KW-1133">Transmembrane helix</keyword>
<protein>
    <recommendedName>
        <fullName evidence="7">TLC domain-containing protein</fullName>
    </recommendedName>
</protein>
<dbReference type="GO" id="GO:0055088">
    <property type="term" value="P:lipid homeostasis"/>
    <property type="evidence" value="ECO:0007669"/>
    <property type="project" value="TreeGrafter"/>
</dbReference>
<evidence type="ECO:0000256" key="3">
    <source>
        <dbReference type="ARBA" id="ARBA00022989"/>
    </source>
</evidence>
<dbReference type="Pfam" id="PF03798">
    <property type="entry name" value="TRAM_LAG1_CLN8"/>
    <property type="match status" value="1"/>
</dbReference>
<dbReference type="PANTHER" id="PTHR13439:SF0">
    <property type="entry name" value="TOPOISOMERASE I DAMAGE AFFECTED PROTEIN 4"/>
    <property type="match status" value="1"/>
</dbReference>
<keyword evidence="4 5" id="KW-0472">Membrane</keyword>
<dbReference type="eggNOG" id="KOG4561">
    <property type="taxonomic scope" value="Eukaryota"/>
</dbReference>
<proteinExistence type="predicted"/>
<evidence type="ECO:0000256" key="2">
    <source>
        <dbReference type="ARBA" id="ARBA00022692"/>
    </source>
</evidence>
<dbReference type="AlphaFoldDB" id="A0A177AAI1"/>
<dbReference type="GO" id="GO:0005783">
    <property type="term" value="C:endoplasmic reticulum"/>
    <property type="evidence" value="ECO:0007669"/>
    <property type="project" value="TreeGrafter"/>
</dbReference>
<gene>
    <name evidence="8" type="ORF">VC83_06507</name>
</gene>
<evidence type="ECO:0000256" key="4">
    <source>
        <dbReference type="ARBA" id="ARBA00023136"/>
    </source>
</evidence>
<dbReference type="OrthoDB" id="10266980at2759"/>
<keyword evidence="2 5" id="KW-0812">Transmembrane</keyword>
<dbReference type="GeneID" id="36289566"/>
<evidence type="ECO:0000256" key="1">
    <source>
        <dbReference type="ARBA" id="ARBA00004141"/>
    </source>
</evidence>
<dbReference type="VEuPathDB" id="FungiDB:GMDG_04327"/>
<dbReference type="Proteomes" id="UP000077154">
    <property type="component" value="Unassembled WGS sequence"/>
</dbReference>
<dbReference type="InterPro" id="IPR050846">
    <property type="entry name" value="TLCD"/>
</dbReference>
<feature type="domain" description="TLC" evidence="7">
    <location>
        <begin position="67"/>
        <end position="291"/>
    </location>
</feature>
<feature type="transmembrane region" description="Helical" evidence="6">
    <location>
        <begin position="258"/>
        <end position="279"/>
    </location>
</feature>
<dbReference type="EMBL" id="KV441397">
    <property type="protein sequence ID" value="OAF58281.1"/>
    <property type="molecule type" value="Genomic_DNA"/>
</dbReference>
<feature type="transmembrane region" description="Helical" evidence="6">
    <location>
        <begin position="140"/>
        <end position="159"/>
    </location>
</feature>
<feature type="transmembrane region" description="Helical" evidence="6">
    <location>
        <begin position="165"/>
        <end position="186"/>
    </location>
</feature>
<evidence type="ECO:0000256" key="5">
    <source>
        <dbReference type="PROSITE-ProRule" id="PRU00205"/>
    </source>
</evidence>
<reference evidence="8" key="1">
    <citation type="submission" date="2016-03" db="EMBL/GenBank/DDBJ databases">
        <title>Updated assembly of Pseudogymnoascus destructans, the fungus causing white-nose syndrome of bats.</title>
        <authorList>
            <person name="Palmer J.M."/>
            <person name="Drees K.P."/>
            <person name="Foster J.T."/>
            <person name="Lindner D.L."/>
        </authorList>
    </citation>
    <scope>NUCLEOTIDE SEQUENCE [LARGE SCALE GENOMIC DNA]</scope>
    <source>
        <strain evidence="8">20631-21</strain>
    </source>
</reference>
<dbReference type="PANTHER" id="PTHR13439">
    <property type="entry name" value="CT120 PROTEIN"/>
    <property type="match status" value="1"/>
</dbReference>
<evidence type="ECO:0000256" key="6">
    <source>
        <dbReference type="SAM" id="Phobius"/>
    </source>
</evidence>
<name>A0A177AAI1_9PEZI</name>
<dbReference type="GO" id="GO:0016020">
    <property type="term" value="C:membrane"/>
    <property type="evidence" value="ECO:0007669"/>
    <property type="project" value="UniProtKB-SubCell"/>
</dbReference>
<dbReference type="RefSeq" id="XP_024323566.1">
    <property type="nucleotide sequence ID" value="XM_024470105.1"/>
</dbReference>
<sequence length="302" mass="33962">MLDPFAPPPWLRIAFEPMCELLHLNTLPLHAHQVLFGFVFYTTVNSVLAPFLSARLFPATYRGLPRRTQLQWDMHVTSFVNSTFLSFALTYVILADQERANATWEDRIWGYTGAGGLVQALGAGYFMWELGACASNASTLGALDLLHAVVGFCITILGFRPFGPYYGIQYGLVELSTPFINIHWFLGKMGLARSRIQMVNGIVLMITFASCRLLWGSYITFTFFGDVWTAIQADKPSFTLYYYSPSEPPLSLEHRAPGWVAVAFMCTHTVVMSLSVFWFSKMVATVRKHVKPKGDGKEKKVK</sequence>
<feature type="transmembrane region" description="Helical" evidence="6">
    <location>
        <begin position="34"/>
        <end position="57"/>
    </location>
</feature>
<accession>A0A177AAI1</accession>
<dbReference type="PROSITE" id="PS50922">
    <property type="entry name" value="TLC"/>
    <property type="match status" value="1"/>
</dbReference>
<dbReference type="SMART" id="SM00724">
    <property type="entry name" value="TLC"/>
    <property type="match status" value="1"/>
</dbReference>
<dbReference type="InterPro" id="IPR006634">
    <property type="entry name" value="TLC-dom"/>
</dbReference>
<feature type="transmembrane region" description="Helical" evidence="6">
    <location>
        <begin position="198"/>
        <end position="218"/>
    </location>
</feature>
<feature type="transmembrane region" description="Helical" evidence="6">
    <location>
        <begin position="78"/>
        <end position="96"/>
    </location>
</feature>
<organism evidence="8">
    <name type="scientific">Pseudogymnoascus destructans</name>
    <dbReference type="NCBI Taxonomy" id="655981"/>
    <lineage>
        <taxon>Eukaryota</taxon>
        <taxon>Fungi</taxon>
        <taxon>Dikarya</taxon>
        <taxon>Ascomycota</taxon>
        <taxon>Pezizomycotina</taxon>
        <taxon>Leotiomycetes</taxon>
        <taxon>Thelebolales</taxon>
        <taxon>Thelebolaceae</taxon>
        <taxon>Pseudogymnoascus</taxon>
    </lineage>
</organism>
<evidence type="ECO:0000313" key="8">
    <source>
        <dbReference type="EMBL" id="OAF58281.1"/>
    </source>
</evidence>
<evidence type="ECO:0000259" key="7">
    <source>
        <dbReference type="PROSITE" id="PS50922"/>
    </source>
</evidence>
<comment type="subcellular location">
    <subcellularLocation>
        <location evidence="1">Membrane</location>
        <topology evidence="1">Multi-pass membrane protein</topology>
    </subcellularLocation>
</comment>
<feature type="transmembrane region" description="Helical" evidence="6">
    <location>
        <begin position="108"/>
        <end position="128"/>
    </location>
</feature>